<evidence type="ECO:0000259" key="8">
    <source>
        <dbReference type="PROSITE" id="PS50966"/>
    </source>
</evidence>
<keyword evidence="2" id="KW-0479">Metal-binding</keyword>
<dbReference type="PANTHER" id="PTHR31973:SF187">
    <property type="entry name" value="MUTATOR TRANSPOSASE MUDRA PROTEIN"/>
    <property type="match status" value="1"/>
</dbReference>
<dbReference type="Pfam" id="PF00872">
    <property type="entry name" value="Transposase_mut"/>
    <property type="match status" value="1"/>
</dbReference>
<dbReference type="PANTHER" id="PTHR31973">
    <property type="entry name" value="POLYPROTEIN, PUTATIVE-RELATED"/>
    <property type="match status" value="1"/>
</dbReference>
<reference evidence="10" key="2">
    <citation type="submission" date="2025-08" db="UniProtKB">
        <authorList>
            <consortium name="RefSeq"/>
        </authorList>
    </citation>
    <scope>IDENTIFICATION</scope>
    <source>
        <tissue evidence="10">Leaf</tissue>
    </source>
</reference>
<dbReference type="KEGG" id="rsz:108824856"/>
<keyword evidence="4" id="KW-0862">Zinc</keyword>
<evidence type="ECO:0000256" key="4">
    <source>
        <dbReference type="ARBA" id="ARBA00022833"/>
    </source>
</evidence>
<protein>
    <submittedName>
        <fullName evidence="10">Uncharacterized protein LOC108824856</fullName>
    </submittedName>
</protein>
<name>A0A6J0L2S4_RAPSA</name>
<keyword evidence="5" id="KW-0238">DNA-binding</keyword>
<dbReference type="PROSITE" id="PS50966">
    <property type="entry name" value="ZF_SWIM"/>
    <property type="match status" value="1"/>
</dbReference>
<dbReference type="OrthoDB" id="1109795at2759"/>
<dbReference type="GO" id="GO:0004803">
    <property type="term" value="F:transposase activity"/>
    <property type="evidence" value="ECO:0007669"/>
    <property type="project" value="InterPro"/>
</dbReference>
<keyword evidence="9" id="KW-1185">Reference proteome</keyword>
<feature type="domain" description="SWIM-type" evidence="8">
    <location>
        <begin position="244"/>
        <end position="276"/>
    </location>
</feature>
<evidence type="ECO:0000313" key="10">
    <source>
        <dbReference type="RefSeq" id="XP_018453734.1"/>
    </source>
</evidence>
<proteinExistence type="predicted"/>
<dbReference type="SMART" id="SM00575">
    <property type="entry name" value="ZnF_PMZ"/>
    <property type="match status" value="1"/>
</dbReference>
<gene>
    <name evidence="10" type="primary">LOC108824856</name>
</gene>
<dbReference type="GO" id="GO:0003677">
    <property type="term" value="F:DNA binding"/>
    <property type="evidence" value="ECO:0007669"/>
    <property type="project" value="UniProtKB-KW"/>
</dbReference>
<dbReference type="Proteomes" id="UP000504610">
    <property type="component" value="Chromosome 9"/>
</dbReference>
<dbReference type="RefSeq" id="XP_018453734.1">
    <property type="nucleotide sequence ID" value="XM_018598232.1"/>
</dbReference>
<keyword evidence="3 7" id="KW-0863">Zinc-finger</keyword>
<dbReference type="GO" id="GO:0006313">
    <property type="term" value="P:DNA transposition"/>
    <property type="evidence" value="ECO:0007669"/>
    <property type="project" value="InterPro"/>
</dbReference>
<sequence>MVGSYSLIPPYLALLQALIEGTTCFLESYGSMRKVVVVDGTSLKGKFGGCFLSASAQGLVFISDRHASINTGLRKVYNHAHHVACVVHLWRNIKAIFKKNRFANLMSAVVRAFTVTEFNQKFIEIQKINPACAKYLVDIGFGQWTRSYFKGMRYNIIDSNIAESWNGVIKEAREYPLITMFEYIHTTVMGWLALRRAKANRETGTLTPNVRKLVEEDFDLSTGLSVRDIGDLEFQVQDNTEECFTVLLGPDNCSCIEYDEISIPCIHALAAATRIGFPSDALVAPTYYVPTWRQAFVGKIYSVLAVGGLEI</sequence>
<dbReference type="AlphaFoldDB" id="A0A6J0L2S4"/>
<evidence type="ECO:0000256" key="5">
    <source>
        <dbReference type="ARBA" id="ARBA00023125"/>
    </source>
</evidence>
<organism evidence="9 10">
    <name type="scientific">Raphanus sativus</name>
    <name type="common">Radish</name>
    <name type="synonym">Raphanus raphanistrum var. sativus</name>
    <dbReference type="NCBI Taxonomy" id="3726"/>
    <lineage>
        <taxon>Eukaryota</taxon>
        <taxon>Viridiplantae</taxon>
        <taxon>Streptophyta</taxon>
        <taxon>Embryophyta</taxon>
        <taxon>Tracheophyta</taxon>
        <taxon>Spermatophyta</taxon>
        <taxon>Magnoliopsida</taxon>
        <taxon>eudicotyledons</taxon>
        <taxon>Gunneridae</taxon>
        <taxon>Pentapetalae</taxon>
        <taxon>rosids</taxon>
        <taxon>malvids</taxon>
        <taxon>Brassicales</taxon>
        <taxon>Brassicaceae</taxon>
        <taxon>Brassiceae</taxon>
        <taxon>Raphanus</taxon>
    </lineage>
</organism>
<evidence type="ECO:0000256" key="2">
    <source>
        <dbReference type="ARBA" id="ARBA00022723"/>
    </source>
</evidence>
<evidence type="ECO:0000256" key="1">
    <source>
        <dbReference type="ARBA" id="ARBA00022578"/>
    </source>
</evidence>
<dbReference type="GeneID" id="108824856"/>
<evidence type="ECO:0000256" key="7">
    <source>
        <dbReference type="PROSITE-ProRule" id="PRU00325"/>
    </source>
</evidence>
<dbReference type="InterPro" id="IPR006564">
    <property type="entry name" value="Znf_PMZ"/>
</dbReference>
<reference evidence="9" key="1">
    <citation type="journal article" date="2019" name="Database">
        <title>The radish genome database (RadishGD): an integrated information resource for radish genomics.</title>
        <authorList>
            <person name="Yu H.J."/>
            <person name="Baek S."/>
            <person name="Lee Y.J."/>
            <person name="Cho A."/>
            <person name="Mun J.H."/>
        </authorList>
    </citation>
    <scope>NUCLEOTIDE SEQUENCE [LARGE SCALE GENOMIC DNA]</scope>
    <source>
        <strain evidence="9">cv. WK10039</strain>
    </source>
</reference>
<keyword evidence="6" id="KW-0233">DNA recombination</keyword>
<evidence type="ECO:0000256" key="3">
    <source>
        <dbReference type="ARBA" id="ARBA00022771"/>
    </source>
</evidence>
<accession>A0A6J0L2S4</accession>
<dbReference type="InterPro" id="IPR001207">
    <property type="entry name" value="Transposase_mutator"/>
</dbReference>
<dbReference type="InterPro" id="IPR007527">
    <property type="entry name" value="Znf_SWIM"/>
</dbReference>
<dbReference type="Pfam" id="PF04434">
    <property type="entry name" value="SWIM"/>
    <property type="match status" value="1"/>
</dbReference>
<evidence type="ECO:0000313" key="9">
    <source>
        <dbReference type="Proteomes" id="UP000504610"/>
    </source>
</evidence>
<evidence type="ECO:0000256" key="6">
    <source>
        <dbReference type="ARBA" id="ARBA00023172"/>
    </source>
</evidence>
<dbReference type="GO" id="GO:0008270">
    <property type="term" value="F:zinc ion binding"/>
    <property type="evidence" value="ECO:0007669"/>
    <property type="project" value="UniProtKB-KW"/>
</dbReference>
<keyword evidence="1" id="KW-0815">Transposition</keyword>